<proteinExistence type="predicted"/>
<evidence type="ECO:0008006" key="4">
    <source>
        <dbReference type="Google" id="ProtNLM"/>
    </source>
</evidence>
<evidence type="ECO:0000256" key="1">
    <source>
        <dbReference type="SAM" id="Phobius"/>
    </source>
</evidence>
<protein>
    <recommendedName>
        <fullName evidence="4">Low temperature requirement protein A</fullName>
    </recommendedName>
</protein>
<feature type="transmembrane region" description="Helical" evidence="1">
    <location>
        <begin position="167"/>
        <end position="187"/>
    </location>
</feature>
<comment type="caution">
    <text evidence="2">The sequence shown here is derived from an EMBL/GenBank/DDBJ whole genome shotgun (WGS) entry which is preliminary data.</text>
</comment>
<sequence length="390" mass="42002">MPFAAGSLLRERLPPGETRVANVELFFDLVFAFTITQVSHTLLHHLDLAGALRTGLLFLAVWWVWIYTAWVTNFLDADRTLVRLMLFVLMLAGLVLSMALPEAFAERGLAFGLAYAVMQVGRGAFAAWAIGPGEPALRRNFRRVLAWLALAAPFWVGGGLAEGGMRLLLWAIALGIEYAAPFAYFWTPGLGRSTTADWRVEGGHMAERCAGFILIALGETLLVTGESFSELAWDGPHATGFIIAFLGSAAMWWLYFHLGQERGAHHITRSADPGRMARLGYTYLHLPIVAGIVVAAVGDEMVLRHPEGLAAPAAIHCIIGGPALYLLGLALFKRISLGQLPLSHLVGLALLAVLATVAHELPVLLLAGLTNAALILVATWEHVSLGGHAA</sequence>
<dbReference type="RefSeq" id="WP_111469560.1">
    <property type="nucleotide sequence ID" value="NZ_QLIX01000005.1"/>
</dbReference>
<keyword evidence="1" id="KW-0472">Membrane</keyword>
<evidence type="ECO:0000313" key="3">
    <source>
        <dbReference type="Proteomes" id="UP000249065"/>
    </source>
</evidence>
<dbReference type="PANTHER" id="PTHR36840:SF1">
    <property type="entry name" value="BLL5714 PROTEIN"/>
    <property type="match status" value="1"/>
</dbReference>
<dbReference type="Proteomes" id="UP000249065">
    <property type="component" value="Unassembled WGS sequence"/>
</dbReference>
<dbReference type="InterPro" id="IPR010640">
    <property type="entry name" value="Low_temperature_requirement_A"/>
</dbReference>
<name>A0A327MB36_9PROT</name>
<feature type="transmembrane region" description="Helical" evidence="1">
    <location>
        <begin position="112"/>
        <end position="132"/>
    </location>
</feature>
<gene>
    <name evidence="2" type="ORF">DOO78_09760</name>
</gene>
<feature type="transmembrane region" description="Helical" evidence="1">
    <location>
        <begin position="237"/>
        <end position="258"/>
    </location>
</feature>
<evidence type="ECO:0000313" key="2">
    <source>
        <dbReference type="EMBL" id="RAI59303.1"/>
    </source>
</evidence>
<feature type="transmembrane region" description="Helical" evidence="1">
    <location>
        <begin position="144"/>
        <end position="161"/>
    </location>
</feature>
<feature type="transmembrane region" description="Helical" evidence="1">
    <location>
        <begin position="81"/>
        <end position="100"/>
    </location>
</feature>
<dbReference type="OrthoDB" id="5520804at2"/>
<reference evidence="3" key="1">
    <citation type="submission" date="2018-06" db="EMBL/GenBank/DDBJ databases">
        <authorList>
            <person name="Khan S.A."/>
        </authorList>
    </citation>
    <scope>NUCLEOTIDE SEQUENCE [LARGE SCALE GENOMIC DNA]</scope>
    <source>
        <strain evidence="3">DB-1506</strain>
    </source>
</reference>
<feature type="transmembrane region" description="Helical" evidence="1">
    <location>
        <begin position="363"/>
        <end position="380"/>
    </location>
</feature>
<feature type="transmembrane region" description="Helical" evidence="1">
    <location>
        <begin position="50"/>
        <end position="69"/>
    </location>
</feature>
<dbReference type="PANTHER" id="PTHR36840">
    <property type="entry name" value="BLL5714 PROTEIN"/>
    <property type="match status" value="1"/>
</dbReference>
<keyword evidence="3" id="KW-1185">Reference proteome</keyword>
<feature type="transmembrane region" description="Helical" evidence="1">
    <location>
        <begin position="339"/>
        <end position="357"/>
    </location>
</feature>
<dbReference type="EMBL" id="QLIX01000005">
    <property type="protein sequence ID" value="RAI59303.1"/>
    <property type="molecule type" value="Genomic_DNA"/>
</dbReference>
<organism evidence="2 3">
    <name type="scientific">Roseicella frigidaeris</name>
    <dbReference type="NCBI Taxonomy" id="2230885"/>
    <lineage>
        <taxon>Bacteria</taxon>
        <taxon>Pseudomonadati</taxon>
        <taxon>Pseudomonadota</taxon>
        <taxon>Alphaproteobacteria</taxon>
        <taxon>Acetobacterales</taxon>
        <taxon>Roseomonadaceae</taxon>
        <taxon>Roseicella</taxon>
    </lineage>
</organism>
<keyword evidence="1" id="KW-1133">Transmembrane helix</keyword>
<accession>A0A327MB36</accession>
<dbReference type="Pfam" id="PF06772">
    <property type="entry name" value="LtrA"/>
    <property type="match status" value="1"/>
</dbReference>
<keyword evidence="1" id="KW-0812">Transmembrane</keyword>
<feature type="transmembrane region" description="Helical" evidence="1">
    <location>
        <begin position="309"/>
        <end position="332"/>
    </location>
</feature>
<feature type="transmembrane region" description="Helical" evidence="1">
    <location>
        <begin position="208"/>
        <end position="225"/>
    </location>
</feature>
<feature type="transmembrane region" description="Helical" evidence="1">
    <location>
        <begin position="279"/>
        <end position="297"/>
    </location>
</feature>
<dbReference type="AlphaFoldDB" id="A0A327MB36"/>